<keyword evidence="1" id="KW-0472">Membrane</keyword>
<keyword evidence="3" id="KW-1185">Reference proteome</keyword>
<organism evidence="3">
    <name type="scientific">Leptosphaeria maculans (strain JN3 / isolate v23.1.3 / race Av1-4-5-6-7-8)</name>
    <name type="common">Blackleg fungus</name>
    <name type="synonym">Phoma lingam</name>
    <dbReference type="NCBI Taxonomy" id="985895"/>
    <lineage>
        <taxon>Eukaryota</taxon>
        <taxon>Fungi</taxon>
        <taxon>Dikarya</taxon>
        <taxon>Ascomycota</taxon>
        <taxon>Pezizomycotina</taxon>
        <taxon>Dothideomycetes</taxon>
        <taxon>Pleosporomycetidae</taxon>
        <taxon>Pleosporales</taxon>
        <taxon>Pleosporineae</taxon>
        <taxon>Leptosphaeriaceae</taxon>
        <taxon>Plenodomus</taxon>
        <taxon>Plenodomus lingam/Leptosphaeria maculans species complex</taxon>
    </lineage>
</organism>
<keyword evidence="1" id="KW-1133">Transmembrane helix</keyword>
<feature type="transmembrane region" description="Helical" evidence="1">
    <location>
        <begin position="6"/>
        <end position="28"/>
    </location>
</feature>
<dbReference type="AlphaFoldDB" id="E4ZVR2"/>
<keyword evidence="1" id="KW-0812">Transmembrane</keyword>
<dbReference type="Proteomes" id="UP000002668">
    <property type="component" value="Genome"/>
</dbReference>
<evidence type="ECO:0000256" key="1">
    <source>
        <dbReference type="SAM" id="Phobius"/>
    </source>
</evidence>
<gene>
    <name evidence="2" type="ORF">LEMA_P028400.1</name>
</gene>
<accession>E4ZVR2</accession>
<dbReference type="HOGENOM" id="CLU_2455143_0_0_1"/>
<dbReference type="EMBL" id="FP929127">
    <property type="protein sequence ID" value="CBX95688.1"/>
    <property type="molecule type" value="Genomic_DNA"/>
</dbReference>
<evidence type="ECO:0000313" key="2">
    <source>
        <dbReference type="EMBL" id="CBX95688.1"/>
    </source>
</evidence>
<proteinExistence type="predicted"/>
<protein>
    <submittedName>
        <fullName evidence="2">Predicted protein</fullName>
    </submittedName>
</protein>
<name>E4ZVR2_LEPMJ</name>
<dbReference type="VEuPathDB" id="FungiDB:LEMA_P028400.1"/>
<sequence length="89" mass="9909">MPMLPWPVSVVGLLLSGGWLVWLCRYIWYYGYAPGCFRACGMCECECEMAVGLWAMDLHFASVHLGSVEDAMEWLGGTGVDATRHTNTM</sequence>
<dbReference type="InParanoid" id="E4ZVR2"/>
<reference evidence="3" key="1">
    <citation type="journal article" date="2011" name="Nat. Commun.">
        <title>Effector diversification within compartments of the Leptosphaeria maculans genome affected by Repeat-Induced Point mutations.</title>
        <authorList>
            <person name="Rouxel T."/>
            <person name="Grandaubert J."/>
            <person name="Hane J.K."/>
            <person name="Hoede C."/>
            <person name="van de Wouw A.P."/>
            <person name="Couloux A."/>
            <person name="Dominguez V."/>
            <person name="Anthouard V."/>
            <person name="Bally P."/>
            <person name="Bourras S."/>
            <person name="Cozijnsen A.J."/>
            <person name="Ciuffetti L.M."/>
            <person name="Degrave A."/>
            <person name="Dilmaghani A."/>
            <person name="Duret L."/>
            <person name="Fudal I."/>
            <person name="Goodwin S.B."/>
            <person name="Gout L."/>
            <person name="Glaser N."/>
            <person name="Linglin J."/>
            <person name="Kema G.H.J."/>
            <person name="Lapalu N."/>
            <person name="Lawrence C.B."/>
            <person name="May K."/>
            <person name="Meyer M."/>
            <person name="Ollivier B."/>
            <person name="Poulain J."/>
            <person name="Schoch C.L."/>
            <person name="Simon A."/>
            <person name="Spatafora J.W."/>
            <person name="Stachowiak A."/>
            <person name="Turgeon B.G."/>
            <person name="Tyler B.M."/>
            <person name="Vincent D."/>
            <person name="Weissenbach J."/>
            <person name="Amselem J."/>
            <person name="Quesneville H."/>
            <person name="Oliver R.P."/>
            <person name="Wincker P."/>
            <person name="Balesdent M.-H."/>
            <person name="Howlett B.J."/>
        </authorList>
    </citation>
    <scope>NUCLEOTIDE SEQUENCE [LARGE SCALE GENOMIC DNA]</scope>
    <source>
        <strain evidence="3">JN3 / isolate v23.1.3 / race Av1-4-5-6-7-8</strain>
    </source>
</reference>
<evidence type="ECO:0000313" key="3">
    <source>
        <dbReference type="Proteomes" id="UP000002668"/>
    </source>
</evidence>